<organism evidence="1 2">
    <name type="scientific">Racocetra persica</name>
    <dbReference type="NCBI Taxonomy" id="160502"/>
    <lineage>
        <taxon>Eukaryota</taxon>
        <taxon>Fungi</taxon>
        <taxon>Fungi incertae sedis</taxon>
        <taxon>Mucoromycota</taxon>
        <taxon>Glomeromycotina</taxon>
        <taxon>Glomeromycetes</taxon>
        <taxon>Diversisporales</taxon>
        <taxon>Gigasporaceae</taxon>
        <taxon>Racocetra</taxon>
    </lineage>
</organism>
<name>A0ACA9RTF5_9GLOM</name>
<dbReference type="Proteomes" id="UP000789920">
    <property type="component" value="Unassembled WGS sequence"/>
</dbReference>
<dbReference type="EMBL" id="CAJVQC010071110">
    <property type="protein sequence ID" value="CAG8810297.1"/>
    <property type="molecule type" value="Genomic_DNA"/>
</dbReference>
<reference evidence="1" key="1">
    <citation type="submission" date="2021-06" db="EMBL/GenBank/DDBJ databases">
        <authorList>
            <person name="Kallberg Y."/>
            <person name="Tangrot J."/>
            <person name="Rosling A."/>
        </authorList>
    </citation>
    <scope>NUCLEOTIDE SEQUENCE</scope>
    <source>
        <strain evidence="1">MA461A</strain>
    </source>
</reference>
<gene>
    <name evidence="1" type="ORF">RPERSI_LOCUS23054</name>
</gene>
<proteinExistence type="predicted"/>
<evidence type="ECO:0000313" key="1">
    <source>
        <dbReference type="EMBL" id="CAG8810297.1"/>
    </source>
</evidence>
<accession>A0ACA9RTF5</accession>
<keyword evidence="2" id="KW-1185">Reference proteome</keyword>
<protein>
    <submittedName>
        <fullName evidence="1">10139_t:CDS:1</fullName>
    </submittedName>
</protein>
<sequence length="162" mass="18619">MSNNSPCQSQESTESNSENSIKQNVNLDALQKSTSNKTKSKVAVMEYIHLNSNIPVPKVYYWNSSVNNPHGKKKMFLLKIINIQLELKKLSFSKIGSIFFDGKNDQFKIGQVIESDFFTGERATLSTMERGSFNTTNEYILAVIRNQILYHYTFKSIEQQKY</sequence>
<evidence type="ECO:0000313" key="2">
    <source>
        <dbReference type="Proteomes" id="UP000789920"/>
    </source>
</evidence>
<comment type="caution">
    <text evidence="1">The sequence shown here is derived from an EMBL/GenBank/DDBJ whole genome shotgun (WGS) entry which is preliminary data.</text>
</comment>